<dbReference type="Proteomes" id="UP000606396">
    <property type="component" value="Unassembled WGS sequence"/>
</dbReference>
<proteinExistence type="predicted"/>
<protein>
    <submittedName>
        <fullName evidence="1">Uncharacterized protein</fullName>
    </submittedName>
</protein>
<sequence>MSEPNLHSLIDAAQFILKEIAKHPDFLTLEYQPDLTVGDAQTALDYLQSGLEDIQKFDITSNIFP</sequence>
<comment type="caution">
    <text evidence="1">The sequence shown here is derived from an EMBL/GenBank/DDBJ whole genome shotgun (WGS) entry which is preliminary data.</text>
</comment>
<accession>A0ABR8HJV1</accession>
<keyword evidence="2" id="KW-1185">Reference proteome</keyword>
<reference evidence="1 2" key="1">
    <citation type="journal article" date="2020" name="ISME J.">
        <title>Comparative genomics reveals insights into cyanobacterial evolution and habitat adaptation.</title>
        <authorList>
            <person name="Chen M.Y."/>
            <person name="Teng W.K."/>
            <person name="Zhao L."/>
            <person name="Hu C.X."/>
            <person name="Zhou Y.K."/>
            <person name="Han B.P."/>
            <person name="Song L.R."/>
            <person name="Shu W.S."/>
        </authorList>
    </citation>
    <scope>NUCLEOTIDE SEQUENCE [LARGE SCALE GENOMIC DNA]</scope>
    <source>
        <strain evidence="1 2">FACHB-252</strain>
    </source>
</reference>
<dbReference type="EMBL" id="JACJTC010000028">
    <property type="protein sequence ID" value="MBD2615661.1"/>
    <property type="molecule type" value="Genomic_DNA"/>
</dbReference>
<evidence type="ECO:0000313" key="2">
    <source>
        <dbReference type="Proteomes" id="UP000606396"/>
    </source>
</evidence>
<evidence type="ECO:0000313" key="1">
    <source>
        <dbReference type="EMBL" id="MBD2615661.1"/>
    </source>
</evidence>
<gene>
    <name evidence="1" type="ORF">H6G94_31165</name>
</gene>
<name>A0ABR8HJV1_NOSPU</name>
<organism evidence="1 2">
    <name type="scientific">Nostoc punctiforme FACHB-252</name>
    <dbReference type="NCBI Taxonomy" id="1357509"/>
    <lineage>
        <taxon>Bacteria</taxon>
        <taxon>Bacillati</taxon>
        <taxon>Cyanobacteriota</taxon>
        <taxon>Cyanophyceae</taxon>
        <taxon>Nostocales</taxon>
        <taxon>Nostocaceae</taxon>
        <taxon>Nostoc</taxon>
    </lineage>
</organism>